<evidence type="ECO:0000313" key="3">
    <source>
        <dbReference type="EMBL" id="GJU00073.1"/>
    </source>
</evidence>
<evidence type="ECO:0000313" key="4">
    <source>
        <dbReference type="Proteomes" id="UP001151760"/>
    </source>
</evidence>
<dbReference type="Proteomes" id="UP001151760">
    <property type="component" value="Unassembled WGS sequence"/>
</dbReference>
<comment type="caution">
    <text evidence="3">The sequence shown here is derived from an EMBL/GenBank/DDBJ whole genome shotgun (WGS) entry which is preliminary data.</text>
</comment>
<reference evidence="3" key="2">
    <citation type="submission" date="2022-01" db="EMBL/GenBank/DDBJ databases">
        <authorList>
            <person name="Yamashiro T."/>
            <person name="Shiraishi A."/>
            <person name="Satake H."/>
            <person name="Nakayama K."/>
        </authorList>
    </citation>
    <scope>NUCLEOTIDE SEQUENCE</scope>
</reference>
<feature type="compositionally biased region" description="Basic and acidic residues" evidence="1">
    <location>
        <begin position="15"/>
        <end position="28"/>
    </location>
</feature>
<keyword evidence="2" id="KW-1133">Transmembrane helix</keyword>
<dbReference type="PANTHER" id="PTHR34775">
    <property type="entry name" value="TRANSMEMBRANE PROTEIN"/>
    <property type="match status" value="1"/>
</dbReference>
<feature type="region of interest" description="Disordered" evidence="1">
    <location>
        <begin position="284"/>
        <end position="304"/>
    </location>
</feature>
<feature type="region of interest" description="Disordered" evidence="1">
    <location>
        <begin position="1"/>
        <end position="36"/>
    </location>
</feature>
<feature type="transmembrane region" description="Helical" evidence="2">
    <location>
        <begin position="175"/>
        <end position="197"/>
    </location>
</feature>
<name>A0ABQ5IL49_9ASTR</name>
<evidence type="ECO:0000256" key="2">
    <source>
        <dbReference type="SAM" id="Phobius"/>
    </source>
</evidence>
<dbReference type="EMBL" id="BQNB010020828">
    <property type="protein sequence ID" value="GJU00073.1"/>
    <property type="molecule type" value="Genomic_DNA"/>
</dbReference>
<feature type="transmembrane region" description="Helical" evidence="2">
    <location>
        <begin position="321"/>
        <end position="342"/>
    </location>
</feature>
<keyword evidence="2" id="KW-0472">Membrane</keyword>
<dbReference type="PANTHER" id="PTHR34775:SF6">
    <property type="entry name" value="TRANSMEMBRANE PROTEIN"/>
    <property type="match status" value="1"/>
</dbReference>
<accession>A0ABQ5IL49</accession>
<protein>
    <submittedName>
        <fullName evidence="3">Uncharacterized protein</fullName>
    </submittedName>
</protein>
<reference evidence="3" key="1">
    <citation type="journal article" date="2022" name="Int. J. Mol. Sci.">
        <title>Draft Genome of Tanacetum Coccineum: Genomic Comparison of Closely Related Tanacetum-Family Plants.</title>
        <authorList>
            <person name="Yamashiro T."/>
            <person name="Shiraishi A."/>
            <person name="Nakayama K."/>
            <person name="Satake H."/>
        </authorList>
    </citation>
    <scope>NUCLEOTIDE SEQUENCE</scope>
</reference>
<sequence>MDSFRDSSINNEHNSGTDDTKASEEMDSKLNITNKKQQIWARRKTNLDVEKPPGLSRSYSFDSILSRTRVVDAQDDPSLPPYDTIENYISPRPKYLRFNPDRHSAILARQENVTRLIKGMSFDCGVLFLDVESSDDCSVEDTEGLVKESLVSTHDESEGEKEEFQDGNGWSRNVLLQYLIVVILLTLMIVTICLMNSPTVSHSEVGYTCFSPMKWDTKDLKLSSYELVKMQHGHTTKVTEIEVDVNKDEIDEMETRQIEAEKESYAHILGADLDVAEESAIVKPTVEEDDSTNNGPYDTKTEGKKDTDTLLSKLANVDPKLAAFSGVVVIILACASVLYYLIHRVTVSAHKNEVSEESSSSVGSGSIYSESSNF</sequence>
<gene>
    <name evidence="3" type="ORF">Tco_1110411</name>
</gene>
<keyword evidence="2" id="KW-0812">Transmembrane</keyword>
<feature type="compositionally biased region" description="Low complexity" evidence="1">
    <location>
        <begin position="357"/>
        <end position="374"/>
    </location>
</feature>
<feature type="region of interest" description="Disordered" evidence="1">
    <location>
        <begin position="352"/>
        <end position="374"/>
    </location>
</feature>
<proteinExistence type="predicted"/>
<evidence type="ECO:0000256" key="1">
    <source>
        <dbReference type="SAM" id="MobiDB-lite"/>
    </source>
</evidence>
<organism evidence="3 4">
    <name type="scientific">Tanacetum coccineum</name>
    <dbReference type="NCBI Taxonomy" id="301880"/>
    <lineage>
        <taxon>Eukaryota</taxon>
        <taxon>Viridiplantae</taxon>
        <taxon>Streptophyta</taxon>
        <taxon>Embryophyta</taxon>
        <taxon>Tracheophyta</taxon>
        <taxon>Spermatophyta</taxon>
        <taxon>Magnoliopsida</taxon>
        <taxon>eudicotyledons</taxon>
        <taxon>Gunneridae</taxon>
        <taxon>Pentapetalae</taxon>
        <taxon>asterids</taxon>
        <taxon>campanulids</taxon>
        <taxon>Asterales</taxon>
        <taxon>Asteraceae</taxon>
        <taxon>Asteroideae</taxon>
        <taxon>Anthemideae</taxon>
        <taxon>Anthemidinae</taxon>
        <taxon>Tanacetum</taxon>
    </lineage>
</organism>
<keyword evidence="4" id="KW-1185">Reference proteome</keyword>
<feature type="compositionally biased region" description="Polar residues" evidence="1">
    <location>
        <begin position="1"/>
        <end position="14"/>
    </location>
</feature>